<dbReference type="Proteomes" id="UP001501116">
    <property type="component" value="Unassembled WGS sequence"/>
</dbReference>
<protein>
    <submittedName>
        <fullName evidence="2">Uncharacterized protein</fullName>
    </submittedName>
</protein>
<gene>
    <name evidence="2" type="ORF">GCM10009754_55270</name>
</gene>
<accession>A0ABN2RQW2</accession>
<evidence type="ECO:0000256" key="1">
    <source>
        <dbReference type="SAM" id="MobiDB-lite"/>
    </source>
</evidence>
<name>A0ABN2RQW2_9PSEU</name>
<feature type="compositionally biased region" description="Polar residues" evidence="1">
    <location>
        <begin position="67"/>
        <end position="76"/>
    </location>
</feature>
<evidence type="ECO:0000313" key="2">
    <source>
        <dbReference type="EMBL" id="GAA1973363.1"/>
    </source>
</evidence>
<reference evidence="2 3" key="1">
    <citation type="journal article" date="2019" name="Int. J. Syst. Evol. Microbiol.">
        <title>The Global Catalogue of Microorganisms (GCM) 10K type strain sequencing project: providing services to taxonomists for standard genome sequencing and annotation.</title>
        <authorList>
            <consortium name="The Broad Institute Genomics Platform"/>
            <consortium name="The Broad Institute Genome Sequencing Center for Infectious Disease"/>
            <person name="Wu L."/>
            <person name="Ma J."/>
        </authorList>
    </citation>
    <scope>NUCLEOTIDE SEQUENCE [LARGE SCALE GENOMIC DNA]</scope>
    <source>
        <strain evidence="2 3">JCM 14545</strain>
    </source>
</reference>
<comment type="caution">
    <text evidence="2">The sequence shown here is derived from an EMBL/GenBank/DDBJ whole genome shotgun (WGS) entry which is preliminary data.</text>
</comment>
<dbReference type="EMBL" id="BAAANN010000024">
    <property type="protein sequence ID" value="GAA1973363.1"/>
    <property type="molecule type" value="Genomic_DNA"/>
</dbReference>
<sequence length="76" mass="8236">MLGQHPGGIEDFAGEAEFGAGQRGERMQDRPRRGRTLGSRMATVRHVFSLPGENREPERSGIGGKANSGSRARSTR</sequence>
<evidence type="ECO:0000313" key="3">
    <source>
        <dbReference type="Proteomes" id="UP001501116"/>
    </source>
</evidence>
<keyword evidence="3" id="KW-1185">Reference proteome</keyword>
<proteinExistence type="predicted"/>
<organism evidence="2 3">
    <name type="scientific">Amycolatopsis minnesotensis</name>
    <dbReference type="NCBI Taxonomy" id="337894"/>
    <lineage>
        <taxon>Bacteria</taxon>
        <taxon>Bacillati</taxon>
        <taxon>Actinomycetota</taxon>
        <taxon>Actinomycetes</taxon>
        <taxon>Pseudonocardiales</taxon>
        <taxon>Pseudonocardiaceae</taxon>
        <taxon>Amycolatopsis</taxon>
    </lineage>
</organism>
<feature type="region of interest" description="Disordered" evidence="1">
    <location>
        <begin position="1"/>
        <end position="76"/>
    </location>
</feature>